<protein>
    <submittedName>
        <fullName evidence="1">Uncharacterized protein</fullName>
    </submittedName>
</protein>
<accession>A0A7J8AW76</accession>
<proteinExistence type="predicted"/>
<gene>
    <name evidence="1" type="ORF">mRhiFer1_007945</name>
</gene>
<evidence type="ECO:0000313" key="1">
    <source>
        <dbReference type="EMBL" id="KAF6390380.1"/>
    </source>
</evidence>
<reference evidence="1 2" key="1">
    <citation type="journal article" date="2020" name="Nature">
        <title>Six reference-quality genomes reveal evolution of bat adaptations.</title>
        <authorList>
            <person name="Jebb D."/>
            <person name="Huang Z."/>
            <person name="Pippel M."/>
            <person name="Hughes G.M."/>
            <person name="Lavrichenko K."/>
            <person name="Devanna P."/>
            <person name="Winkler S."/>
            <person name="Jermiin L.S."/>
            <person name="Skirmuntt E.C."/>
            <person name="Katzourakis A."/>
            <person name="Burkitt-Gray L."/>
            <person name="Ray D.A."/>
            <person name="Sullivan K.A.M."/>
            <person name="Roscito J.G."/>
            <person name="Kirilenko B.M."/>
            <person name="Davalos L.M."/>
            <person name="Corthals A.P."/>
            <person name="Power M.L."/>
            <person name="Jones G."/>
            <person name="Ransome R.D."/>
            <person name="Dechmann D.K.N."/>
            <person name="Locatelli A.G."/>
            <person name="Puechmaille S.J."/>
            <person name="Fedrigo O."/>
            <person name="Jarvis E.D."/>
            <person name="Hiller M."/>
            <person name="Vernes S.C."/>
            <person name="Myers E.W."/>
            <person name="Teeling E.C."/>
        </authorList>
    </citation>
    <scope>NUCLEOTIDE SEQUENCE [LARGE SCALE GENOMIC DNA]</scope>
    <source>
        <strain evidence="1">MRhiFer1</strain>
        <tissue evidence="1">Lung</tissue>
    </source>
</reference>
<sequence length="123" mass="13311">MSVHTLDKPLRYGCLVLGSGAGDINAAGPCPVSAHNLLRGVARGRLYQQTLLDKLGGNACHTACGTLQNCLKFFLALWLCSPTLTLNLAIDLLWRLTNISRGLKSAYVEVLVHLLILESLPTR</sequence>
<organism evidence="1 2">
    <name type="scientific">Rhinolophus ferrumequinum</name>
    <name type="common">Greater horseshoe bat</name>
    <dbReference type="NCBI Taxonomy" id="59479"/>
    <lineage>
        <taxon>Eukaryota</taxon>
        <taxon>Metazoa</taxon>
        <taxon>Chordata</taxon>
        <taxon>Craniata</taxon>
        <taxon>Vertebrata</taxon>
        <taxon>Euteleostomi</taxon>
        <taxon>Mammalia</taxon>
        <taxon>Eutheria</taxon>
        <taxon>Laurasiatheria</taxon>
        <taxon>Chiroptera</taxon>
        <taxon>Yinpterochiroptera</taxon>
        <taxon>Rhinolophoidea</taxon>
        <taxon>Rhinolophidae</taxon>
        <taxon>Rhinolophinae</taxon>
        <taxon>Rhinolophus</taxon>
    </lineage>
</organism>
<evidence type="ECO:0000313" key="2">
    <source>
        <dbReference type="Proteomes" id="UP000585614"/>
    </source>
</evidence>
<dbReference type="EMBL" id="JACAGC010000001">
    <property type="protein sequence ID" value="KAF6390380.1"/>
    <property type="molecule type" value="Genomic_DNA"/>
</dbReference>
<dbReference type="AlphaFoldDB" id="A0A7J8AW76"/>
<name>A0A7J8AW76_RHIFE</name>
<comment type="caution">
    <text evidence="1">The sequence shown here is derived from an EMBL/GenBank/DDBJ whole genome shotgun (WGS) entry which is preliminary data.</text>
</comment>
<dbReference type="Proteomes" id="UP000585614">
    <property type="component" value="Unassembled WGS sequence"/>
</dbReference>